<evidence type="ECO:0000256" key="10">
    <source>
        <dbReference type="SAM" id="MobiDB-lite"/>
    </source>
</evidence>
<dbReference type="Gene3D" id="2.160.10.10">
    <property type="entry name" value="Hexapeptide repeat proteins"/>
    <property type="match status" value="1"/>
</dbReference>
<keyword evidence="14" id="KW-1185">Reference proteome</keyword>
<dbReference type="PANTHER" id="PTHR45989">
    <property type="entry name" value="TRANSLATION INITIATION FACTOR EIF-2B SUBUNIT GAMMA"/>
    <property type="match status" value="1"/>
</dbReference>
<dbReference type="OrthoDB" id="1733332at2759"/>
<comment type="subcellular location">
    <subcellularLocation>
        <location evidence="1">Cytoplasm</location>
        <location evidence="1">Cytosol</location>
    </subcellularLocation>
</comment>
<reference evidence="13 14" key="1">
    <citation type="submission" date="2021-08" db="EMBL/GenBank/DDBJ databases">
        <title>Draft Genome Sequence of Phanerochaete sordida strain YK-624.</title>
        <authorList>
            <person name="Mori T."/>
            <person name="Dohra H."/>
            <person name="Suzuki T."/>
            <person name="Kawagishi H."/>
            <person name="Hirai H."/>
        </authorList>
    </citation>
    <scope>NUCLEOTIDE SEQUENCE [LARGE SCALE GENOMIC DNA]</scope>
    <source>
        <strain evidence="13 14">YK-624</strain>
    </source>
</reference>
<evidence type="ECO:0000256" key="2">
    <source>
        <dbReference type="ARBA" id="ARBA00007878"/>
    </source>
</evidence>
<dbReference type="Pfam" id="PF00483">
    <property type="entry name" value="NTP_transferase"/>
    <property type="match status" value="1"/>
</dbReference>
<dbReference type="CDD" id="cd04652">
    <property type="entry name" value="LbH_eIF2B_gamma_C"/>
    <property type="match status" value="1"/>
</dbReference>
<evidence type="ECO:0000259" key="11">
    <source>
        <dbReference type="Pfam" id="PF00483"/>
    </source>
</evidence>
<dbReference type="CDD" id="cd04198">
    <property type="entry name" value="eIF-2B_gamma_N"/>
    <property type="match status" value="1"/>
</dbReference>
<dbReference type="SUPFAM" id="SSF53448">
    <property type="entry name" value="Nucleotide-diphospho-sugar transferases"/>
    <property type="match status" value="1"/>
</dbReference>
<dbReference type="AlphaFoldDB" id="A0A9P3GIK8"/>
<evidence type="ECO:0000256" key="6">
    <source>
        <dbReference type="ARBA" id="ARBA00044196"/>
    </source>
</evidence>
<evidence type="ECO:0000313" key="14">
    <source>
        <dbReference type="Proteomes" id="UP000703269"/>
    </source>
</evidence>
<dbReference type="Proteomes" id="UP000703269">
    <property type="component" value="Unassembled WGS sequence"/>
</dbReference>
<proteinExistence type="inferred from homology"/>
<dbReference type="GO" id="GO:0005829">
    <property type="term" value="C:cytosol"/>
    <property type="evidence" value="ECO:0007669"/>
    <property type="project" value="UniProtKB-SubCell"/>
</dbReference>
<dbReference type="InterPro" id="IPR051960">
    <property type="entry name" value="eIF2B_gamma"/>
</dbReference>
<evidence type="ECO:0000256" key="9">
    <source>
        <dbReference type="ARBA" id="ARBA00046432"/>
    </source>
</evidence>
<feature type="region of interest" description="Disordered" evidence="10">
    <location>
        <begin position="482"/>
        <end position="508"/>
    </location>
</feature>
<evidence type="ECO:0000256" key="3">
    <source>
        <dbReference type="ARBA" id="ARBA00022490"/>
    </source>
</evidence>
<dbReference type="InterPro" id="IPR029044">
    <property type="entry name" value="Nucleotide-diphossugar_trans"/>
</dbReference>
<evidence type="ECO:0000256" key="4">
    <source>
        <dbReference type="ARBA" id="ARBA00022540"/>
    </source>
</evidence>
<comment type="similarity">
    <text evidence="2">Belongs to the eIF-2B gamma/epsilon subunits family.</text>
</comment>
<dbReference type="InterPro" id="IPR005835">
    <property type="entry name" value="NTP_transferase_dom"/>
</dbReference>
<organism evidence="13 14">
    <name type="scientific">Phanerochaete sordida</name>
    <dbReference type="NCBI Taxonomy" id="48140"/>
    <lineage>
        <taxon>Eukaryota</taxon>
        <taxon>Fungi</taxon>
        <taxon>Dikarya</taxon>
        <taxon>Basidiomycota</taxon>
        <taxon>Agaricomycotina</taxon>
        <taxon>Agaricomycetes</taxon>
        <taxon>Polyporales</taxon>
        <taxon>Phanerochaetaceae</taxon>
        <taxon>Phanerochaete</taxon>
    </lineage>
</organism>
<protein>
    <recommendedName>
        <fullName evidence="6">Translation initiation factor eIF2B subunit gamma</fullName>
    </recommendedName>
    <alternativeName>
        <fullName evidence="7">eIF2B GDP-GTP exchange factor subunit gamma</fullName>
    </alternativeName>
</protein>
<dbReference type="PANTHER" id="PTHR45989:SF1">
    <property type="entry name" value="TRANSLATION INITIATION FACTOR EIF-2B SUBUNIT GAMMA"/>
    <property type="match status" value="1"/>
</dbReference>
<dbReference type="Pfam" id="PF25084">
    <property type="entry name" value="LbH_EIF2B"/>
    <property type="match status" value="1"/>
</dbReference>
<keyword evidence="3" id="KW-0963">Cytoplasm</keyword>
<feature type="domain" description="Nucleotidyl transferase" evidence="11">
    <location>
        <begin position="18"/>
        <end position="168"/>
    </location>
</feature>
<evidence type="ECO:0000313" key="13">
    <source>
        <dbReference type="EMBL" id="GJE95446.1"/>
    </source>
</evidence>
<comment type="subunit">
    <text evidence="9">Component of the translation initiation factor 2B (eIF2B) complex which is a heterodecamer of two sets of five different subunits: alpha, beta, gamma, delta and epsilon. Subunits alpha, beta and delta comprise a regulatory subcomplex and subunits epsilon and gamma comprise a catalytic subcomplex. Within the complex, the hexameric regulatory complex resides at the center, with the two heterodimeric catalytic subcomplexes bound on opposite sides.</text>
</comment>
<evidence type="ECO:0000259" key="12">
    <source>
        <dbReference type="Pfam" id="PF25084"/>
    </source>
</evidence>
<dbReference type="GO" id="GO:0003743">
    <property type="term" value="F:translation initiation factor activity"/>
    <property type="evidence" value="ECO:0007669"/>
    <property type="project" value="UniProtKB-KW"/>
</dbReference>
<dbReference type="EMBL" id="BPQB01000049">
    <property type="protein sequence ID" value="GJE95446.1"/>
    <property type="molecule type" value="Genomic_DNA"/>
</dbReference>
<evidence type="ECO:0000256" key="1">
    <source>
        <dbReference type="ARBA" id="ARBA00004514"/>
    </source>
</evidence>
<keyword evidence="4" id="KW-0396">Initiation factor</keyword>
<accession>A0A9P3GIK8</accession>
<sequence>MDFDDESSVKVLTQEFTAVVLAGFGTALIPLTSNHGEEPCPKALLPIANKPMLDYPLSWLESSGIRDVLLICPSPHKAAISHYIHSGSSVSSFPSIRIDLQVYDESLETGDGTCDVLRHFAHRITGDFVLLPCDFIPSPSFNLSRVLDKFRGEASYDGAIATATFYEVPKADKGALTEEWGLPEPSLPVVWDDRTATLLHVDTEDDRDRNGEELELTMNLLTRYPRAKMSASLQDAHVYVCKRSVLDALQEKSGFDSFRGEFIPWLCKPQYSSRKRAKYANVLNPPSNAPTHHMSLEHSTTYIPSHIHSAREHLRGDIRTATSSPVDLTEQDECVSLRVGIVIHRASEGFAARANTLHSYIDLNRHFLNQTSWTLPTDSESRALIDPKAQISSDSMIGHTTKVCERTSIKKSIIGKHCIIGKMVKVVGCVILDHCVIEDGAKLDGCILGTNTRVGAKAELSRCVTQAGYEVEAGESFRNEKLDVSDWTAHQDGTDEDSDEDAAGDESS</sequence>
<dbReference type="GO" id="GO:0002183">
    <property type="term" value="P:cytoplasmic translational initiation"/>
    <property type="evidence" value="ECO:0007669"/>
    <property type="project" value="TreeGrafter"/>
</dbReference>
<dbReference type="GO" id="GO:0005851">
    <property type="term" value="C:eukaryotic translation initiation factor 2B complex"/>
    <property type="evidence" value="ECO:0007669"/>
    <property type="project" value="TreeGrafter"/>
</dbReference>
<dbReference type="InterPro" id="IPR056764">
    <property type="entry name" value="LbH_EIF2B3/5"/>
</dbReference>
<evidence type="ECO:0000256" key="7">
    <source>
        <dbReference type="ARBA" id="ARBA00044229"/>
    </source>
</evidence>
<comment type="caution">
    <text evidence="13">The sequence shown here is derived from an EMBL/GenBank/DDBJ whole genome shotgun (WGS) entry which is preliminary data.</text>
</comment>
<keyword evidence="5" id="KW-0648">Protein biosynthesis</keyword>
<name>A0A9P3GIK8_9APHY</name>
<dbReference type="GO" id="GO:0005085">
    <property type="term" value="F:guanyl-nucleotide exchange factor activity"/>
    <property type="evidence" value="ECO:0007669"/>
    <property type="project" value="TreeGrafter"/>
</dbReference>
<gene>
    <name evidence="13" type="ORF">PsYK624_116300</name>
</gene>
<feature type="compositionally biased region" description="Acidic residues" evidence="10">
    <location>
        <begin position="494"/>
        <end position="508"/>
    </location>
</feature>
<evidence type="ECO:0000256" key="8">
    <source>
        <dbReference type="ARBA" id="ARBA00045373"/>
    </source>
</evidence>
<evidence type="ECO:0000256" key="5">
    <source>
        <dbReference type="ARBA" id="ARBA00022917"/>
    </source>
</evidence>
<dbReference type="Gene3D" id="3.90.550.10">
    <property type="entry name" value="Spore Coat Polysaccharide Biosynthesis Protein SpsA, Chain A"/>
    <property type="match status" value="1"/>
</dbReference>
<comment type="function">
    <text evidence="8">Acts as a component of the translation initiation factor 2B (eIF2B) complex, which catalyzes the exchange of GDP for GTP on the eukaryotic initiation factor 2 (eIF2) complex gamma subunit. Its guanine nucleotide exchange factor activity is repressed when bound to eIF2 complex phosphorylated on the alpha subunit, thereby limiting the amount of methionyl-initiator methionine tRNA available to the ribosome and consequently global translation is repressed.</text>
</comment>
<feature type="domain" description="EIF2B subunit epsilon/gamma LbH" evidence="12">
    <location>
        <begin position="385"/>
        <end position="471"/>
    </location>
</feature>